<dbReference type="GeneID" id="9096971"/>
<dbReference type="InterPro" id="IPR023214">
    <property type="entry name" value="HAD_sf"/>
</dbReference>
<dbReference type="EMBL" id="KN294002">
    <property type="protein sequence ID" value="EEH33379.2"/>
    <property type="molecule type" value="Genomic_DNA"/>
</dbReference>
<proteinExistence type="predicted"/>
<gene>
    <name evidence="1" type="ORF">PAAG_04429</name>
</gene>
<evidence type="ECO:0000313" key="1">
    <source>
        <dbReference type="EMBL" id="EEH33379.2"/>
    </source>
</evidence>
<dbReference type="VEuPathDB" id="FungiDB:PAAG_04429"/>
<keyword evidence="2" id="KW-1185">Reference proteome</keyword>
<dbReference type="eggNOG" id="KOG1618">
    <property type="taxonomic scope" value="Eukaryota"/>
</dbReference>
<reference evidence="1 2" key="1">
    <citation type="journal article" date="2011" name="PLoS Genet.">
        <title>Comparative genomic analysis of human fungal pathogens causing paracoccidioidomycosis.</title>
        <authorList>
            <person name="Desjardins C.A."/>
            <person name="Champion M.D."/>
            <person name="Holder J.W."/>
            <person name="Muszewska A."/>
            <person name="Goldberg J."/>
            <person name="Bailao A.M."/>
            <person name="Brigido M.M."/>
            <person name="Ferreira M.E."/>
            <person name="Garcia A.M."/>
            <person name="Grynberg M."/>
            <person name="Gujja S."/>
            <person name="Heiman D.I."/>
            <person name="Henn M.R."/>
            <person name="Kodira C.D."/>
            <person name="Leon-Narvaez H."/>
            <person name="Longo L.V."/>
            <person name="Ma L.J."/>
            <person name="Malavazi I."/>
            <person name="Matsuo A.L."/>
            <person name="Morais F.V."/>
            <person name="Pereira M."/>
            <person name="Rodriguez-Brito S."/>
            <person name="Sakthikumar S."/>
            <person name="Salem-Izacc S.M."/>
            <person name="Sykes S.M."/>
            <person name="Teixeira M.M."/>
            <person name="Vallejo M.C."/>
            <person name="Walter M.E."/>
            <person name="Yandava C."/>
            <person name="Young S."/>
            <person name="Zeng Q."/>
            <person name="Zucker J."/>
            <person name="Felipe M.S."/>
            <person name="Goldman G.H."/>
            <person name="Haas B.J."/>
            <person name="McEwen J.G."/>
            <person name="Nino-Vega G."/>
            <person name="Puccia R."/>
            <person name="San-Blas G."/>
            <person name="Soares C.M."/>
            <person name="Birren B.W."/>
            <person name="Cuomo C.A."/>
        </authorList>
    </citation>
    <scope>NUCLEOTIDE SEQUENCE [LARGE SCALE GENOMIC DNA]</scope>
    <source>
        <strain evidence="2">ATCC MYA-826 / Pb01</strain>
    </source>
</reference>
<dbReference type="Gene3D" id="3.40.50.1000">
    <property type="entry name" value="HAD superfamily/HAD-like"/>
    <property type="match status" value="1"/>
</dbReference>
<dbReference type="RefSeq" id="XP_015699498.1">
    <property type="nucleotide sequence ID" value="XM_015845272.1"/>
</dbReference>
<dbReference type="HOGENOM" id="CLU_1245724_0_0_1"/>
<dbReference type="STRING" id="502779.C1H0Y5"/>
<name>C1H0Y5_PARBA</name>
<protein>
    <submittedName>
        <fullName evidence="1">Uncharacterized protein</fullName>
    </submittedName>
</protein>
<dbReference type="OMA" id="ECAENDW"/>
<sequence length="222" mass="25357">MRNSESLPKDSYAFKNVITPGDIIKTNQDTTPFRKLTDEEYRNSCVGTSKPPSSKLFLFSLIAETGPAINRSFWTCASPKAVASAHDPKPLMMDGPPVYFSHNDVVWSTSREHTRIGMRALRASVRALFKEYSKELKTTAFGKPQLGTFLFATWLLRQWRKETHGIDSAPDTVYFVGYGQSDKCENDWYSILVMTGRIRRWNYSRDFRLTRLSKATSLGYIT</sequence>
<dbReference type="OrthoDB" id="10251048at2759"/>
<dbReference type="Proteomes" id="UP000002059">
    <property type="component" value="Partially assembled WGS sequence"/>
</dbReference>
<dbReference type="AlphaFoldDB" id="C1H0Y5"/>
<evidence type="ECO:0000313" key="2">
    <source>
        <dbReference type="Proteomes" id="UP000002059"/>
    </source>
</evidence>
<accession>C1H0Y5</accession>
<organism evidence="1 2">
    <name type="scientific">Paracoccidioides lutzii (strain ATCC MYA-826 / Pb01)</name>
    <name type="common">Paracoccidioides brasiliensis</name>
    <dbReference type="NCBI Taxonomy" id="502779"/>
    <lineage>
        <taxon>Eukaryota</taxon>
        <taxon>Fungi</taxon>
        <taxon>Dikarya</taxon>
        <taxon>Ascomycota</taxon>
        <taxon>Pezizomycotina</taxon>
        <taxon>Eurotiomycetes</taxon>
        <taxon>Eurotiomycetidae</taxon>
        <taxon>Onygenales</taxon>
        <taxon>Ajellomycetaceae</taxon>
        <taxon>Paracoccidioides</taxon>
    </lineage>
</organism>
<dbReference type="KEGG" id="pbl:PAAG_04429"/>